<feature type="compositionally biased region" description="Polar residues" evidence="1">
    <location>
        <begin position="1"/>
        <end position="13"/>
    </location>
</feature>
<dbReference type="AlphaFoldDB" id="A0A5N0ELL5"/>
<dbReference type="SMART" id="SM00671">
    <property type="entry name" value="SEL1"/>
    <property type="match status" value="6"/>
</dbReference>
<dbReference type="Gene3D" id="1.25.40.10">
    <property type="entry name" value="Tetratricopeptide repeat domain"/>
    <property type="match status" value="1"/>
</dbReference>
<accession>A0A5N0ELL5</accession>
<dbReference type="PANTHER" id="PTHR11102:SF160">
    <property type="entry name" value="ERAD-ASSOCIATED E3 UBIQUITIN-PROTEIN LIGASE COMPONENT HRD3"/>
    <property type="match status" value="1"/>
</dbReference>
<comment type="caution">
    <text evidence="2">The sequence shown here is derived from an EMBL/GenBank/DDBJ whole genome shotgun (WGS) entry which is preliminary data.</text>
</comment>
<dbReference type="Pfam" id="PF13374">
    <property type="entry name" value="TPR_10"/>
    <property type="match status" value="1"/>
</dbReference>
<name>A0A5N0ELL5_9NOCA</name>
<dbReference type="PANTHER" id="PTHR11102">
    <property type="entry name" value="SEL-1-LIKE PROTEIN"/>
    <property type="match status" value="1"/>
</dbReference>
<dbReference type="InterPro" id="IPR011990">
    <property type="entry name" value="TPR-like_helical_dom_sf"/>
</dbReference>
<organism evidence="2 3">
    <name type="scientific">Nocardia colli</name>
    <dbReference type="NCBI Taxonomy" id="2545717"/>
    <lineage>
        <taxon>Bacteria</taxon>
        <taxon>Bacillati</taxon>
        <taxon>Actinomycetota</taxon>
        <taxon>Actinomycetes</taxon>
        <taxon>Mycobacteriales</taxon>
        <taxon>Nocardiaceae</taxon>
        <taxon>Nocardia</taxon>
    </lineage>
</organism>
<gene>
    <name evidence="2" type="ORF">F3087_00820</name>
</gene>
<evidence type="ECO:0000256" key="1">
    <source>
        <dbReference type="SAM" id="MobiDB-lite"/>
    </source>
</evidence>
<feature type="region of interest" description="Disordered" evidence="1">
    <location>
        <begin position="79"/>
        <end position="112"/>
    </location>
</feature>
<proteinExistence type="predicted"/>
<feature type="region of interest" description="Disordered" evidence="1">
    <location>
        <begin position="1"/>
        <end position="34"/>
    </location>
</feature>
<feature type="compositionally biased region" description="Basic and acidic residues" evidence="1">
    <location>
        <begin position="79"/>
        <end position="91"/>
    </location>
</feature>
<dbReference type="Proteomes" id="UP000323876">
    <property type="component" value="Unassembled WGS sequence"/>
</dbReference>
<dbReference type="Pfam" id="PF08238">
    <property type="entry name" value="Sel1"/>
    <property type="match status" value="2"/>
</dbReference>
<evidence type="ECO:0000313" key="2">
    <source>
        <dbReference type="EMBL" id="KAA8889903.1"/>
    </source>
</evidence>
<sequence>MNHNWPNTPTPTAIGTAHLTRPERSAMTDPASGARRLSDGRLLIPWQGKQPDGTIANGMVEIGPEDDRFAEWSASIASRERGELPDDDHPVDPSGLQLFRDPRPDPTPTAQERRRATLRAIAERGDLGAMEQLAHLLRDAHELTEAEHWFRRAAERGSATAMADLGLLLGTHGRIADAVHWLESAIAAGCAGADLQLGLLHLERGNIDEAERWLRPAAEAGSPEALCNMGVVANRRGSNDEAEEWYERAATAGNPTAMRTLGLYVARRGDIDRAVQLLTEAVRRGRTDAMAILGSLHLDHGDTEAGEHWLRRGAEAGDPDSMFHLALFLREQDAYPFIGDVSEPGILRAAAAIATGRTPAQQEARHLLERAAALGHPQSLKLLHDI</sequence>
<evidence type="ECO:0000313" key="3">
    <source>
        <dbReference type="Proteomes" id="UP000323876"/>
    </source>
</evidence>
<dbReference type="InterPro" id="IPR006597">
    <property type="entry name" value="Sel1-like"/>
</dbReference>
<dbReference type="OrthoDB" id="4532668at2"/>
<dbReference type="SUPFAM" id="SSF81901">
    <property type="entry name" value="HCP-like"/>
    <property type="match status" value="1"/>
</dbReference>
<keyword evidence="3" id="KW-1185">Reference proteome</keyword>
<dbReference type="InterPro" id="IPR050767">
    <property type="entry name" value="Sel1_AlgK"/>
</dbReference>
<dbReference type="EMBL" id="VXLC01000001">
    <property type="protein sequence ID" value="KAA8889903.1"/>
    <property type="molecule type" value="Genomic_DNA"/>
</dbReference>
<reference evidence="2 3" key="1">
    <citation type="submission" date="2019-09" db="EMBL/GenBank/DDBJ databases">
        <authorList>
            <person name="Wang X."/>
        </authorList>
    </citation>
    <scope>NUCLEOTIDE SEQUENCE [LARGE SCALE GENOMIC DNA]</scope>
    <source>
        <strain evidence="2 3">CICC 11023</strain>
    </source>
</reference>
<protein>
    <submittedName>
        <fullName evidence="2">Sel1 repeat family protein</fullName>
    </submittedName>
</protein>
<dbReference type="Pfam" id="PF13432">
    <property type="entry name" value="TPR_16"/>
    <property type="match status" value="2"/>
</dbReference>